<proteinExistence type="predicted"/>
<dbReference type="GO" id="GO:0005829">
    <property type="term" value="C:cytosol"/>
    <property type="evidence" value="ECO:0007669"/>
    <property type="project" value="TreeGrafter"/>
</dbReference>
<organism evidence="5 6">
    <name type="scientific">Dinothrombium tinctorium</name>
    <dbReference type="NCBI Taxonomy" id="1965070"/>
    <lineage>
        <taxon>Eukaryota</taxon>
        <taxon>Metazoa</taxon>
        <taxon>Ecdysozoa</taxon>
        <taxon>Arthropoda</taxon>
        <taxon>Chelicerata</taxon>
        <taxon>Arachnida</taxon>
        <taxon>Acari</taxon>
        <taxon>Acariformes</taxon>
        <taxon>Trombidiformes</taxon>
        <taxon>Prostigmata</taxon>
        <taxon>Anystina</taxon>
        <taxon>Parasitengona</taxon>
        <taxon>Trombidioidea</taxon>
        <taxon>Trombidiidae</taxon>
        <taxon>Dinothrombium</taxon>
    </lineage>
</organism>
<dbReference type="Pfam" id="PF00640">
    <property type="entry name" value="PID"/>
    <property type="match status" value="1"/>
</dbReference>
<dbReference type="SUPFAM" id="SSF50729">
    <property type="entry name" value="PH domain-like"/>
    <property type="match status" value="1"/>
</dbReference>
<gene>
    <name evidence="5" type="ORF">B4U79_14898</name>
</gene>
<dbReference type="EMBL" id="NCKU01000495">
    <property type="protein sequence ID" value="RWS15304.1"/>
    <property type="molecule type" value="Genomic_DNA"/>
</dbReference>
<feature type="compositionally biased region" description="Low complexity" evidence="3">
    <location>
        <begin position="215"/>
        <end position="233"/>
    </location>
</feature>
<dbReference type="SMART" id="SM00462">
    <property type="entry name" value="PTB"/>
    <property type="match status" value="1"/>
</dbReference>
<dbReference type="PANTHER" id="PTHR24174">
    <property type="entry name" value="ANKYRIN REPEAT AND STERILE ALPHA MOTIF DOMAIN-CONTAINING PROTEIN 1"/>
    <property type="match status" value="1"/>
</dbReference>
<feature type="domain" description="PID" evidence="4">
    <location>
        <begin position="62"/>
        <end position="185"/>
    </location>
</feature>
<keyword evidence="1" id="KW-0677">Repeat</keyword>
<dbReference type="OrthoDB" id="10039052at2759"/>
<evidence type="ECO:0000256" key="3">
    <source>
        <dbReference type="SAM" id="MobiDB-lite"/>
    </source>
</evidence>
<dbReference type="PANTHER" id="PTHR24174:SF1">
    <property type="entry name" value="IP14385P"/>
    <property type="match status" value="1"/>
</dbReference>
<keyword evidence="2" id="KW-0040">ANK repeat</keyword>
<dbReference type="STRING" id="1965070.A0A3S3P9R9"/>
<dbReference type="Gene3D" id="2.30.29.30">
    <property type="entry name" value="Pleckstrin-homology domain (PH domain)/Phosphotyrosine-binding domain (PTB)"/>
    <property type="match status" value="1"/>
</dbReference>
<protein>
    <submittedName>
        <fullName evidence="5">Ankyrin repeat and SAM domain-containing protein 1A-like protein</fullName>
    </submittedName>
</protein>
<evidence type="ECO:0000313" key="6">
    <source>
        <dbReference type="Proteomes" id="UP000285301"/>
    </source>
</evidence>
<feature type="region of interest" description="Disordered" evidence="3">
    <location>
        <begin position="205"/>
        <end position="306"/>
    </location>
</feature>
<dbReference type="Proteomes" id="UP000285301">
    <property type="component" value="Unassembled WGS sequence"/>
</dbReference>
<name>A0A3S3P9R9_9ACAR</name>
<dbReference type="InterPro" id="IPR033635">
    <property type="entry name" value="ANKS1/Caskin"/>
</dbReference>
<evidence type="ECO:0000256" key="2">
    <source>
        <dbReference type="ARBA" id="ARBA00023043"/>
    </source>
</evidence>
<keyword evidence="6" id="KW-1185">Reference proteome</keyword>
<dbReference type="PROSITE" id="PS01179">
    <property type="entry name" value="PID"/>
    <property type="match status" value="1"/>
</dbReference>
<sequence>MSSGDLTKISAKYEANCKNTSLSSTEESSSSRSSINAQSIVSSMPLSMQWKHSPLDLYKSKIEYKASYLGSTLVRHLQGIQSSNESIKKLKESTRNIKKVPLVILSIDYTGVKFIDAQTNVLVCEHEIRNIHFACQDADDFKHFAYITKEHETNNNYCHVFCAPTLDLATEVILTLGQAFEVAYRLALGEDIQLLHQIYQANQITSTPPAPPPRTSSFIATSSLQSNNTSSLPSAPPATTYKSSIPKPIAAVTNAKSTEKKSQTIPKLKPNIETKISKPKPVPPMKPPSLIKSVQSSGSLTKRGKL</sequence>
<dbReference type="InterPro" id="IPR011993">
    <property type="entry name" value="PH-like_dom_sf"/>
</dbReference>
<dbReference type="InterPro" id="IPR006020">
    <property type="entry name" value="PTB/PI_dom"/>
</dbReference>
<dbReference type="CDD" id="cd01274">
    <property type="entry name" value="PTB_Anks"/>
    <property type="match status" value="1"/>
</dbReference>
<accession>A0A3S3P9R9</accession>
<dbReference type="AlphaFoldDB" id="A0A3S3P9R9"/>
<evidence type="ECO:0000256" key="1">
    <source>
        <dbReference type="ARBA" id="ARBA00022737"/>
    </source>
</evidence>
<evidence type="ECO:0000313" key="5">
    <source>
        <dbReference type="EMBL" id="RWS15304.1"/>
    </source>
</evidence>
<reference evidence="5 6" key="1">
    <citation type="journal article" date="2018" name="Gigascience">
        <title>Genomes of trombidid mites reveal novel predicted allergens and laterally-transferred genes associated with secondary metabolism.</title>
        <authorList>
            <person name="Dong X."/>
            <person name="Chaisiri K."/>
            <person name="Xia D."/>
            <person name="Armstrong S.D."/>
            <person name="Fang Y."/>
            <person name="Donnelly M.J."/>
            <person name="Kadowaki T."/>
            <person name="McGarry J.W."/>
            <person name="Darby A.C."/>
            <person name="Makepeace B.L."/>
        </authorList>
    </citation>
    <scope>NUCLEOTIDE SEQUENCE [LARGE SCALE GENOMIC DNA]</scope>
    <source>
        <strain evidence="5">UoL-WK</strain>
    </source>
</reference>
<comment type="caution">
    <text evidence="5">The sequence shown here is derived from an EMBL/GenBank/DDBJ whole genome shotgun (WGS) entry which is preliminary data.</text>
</comment>
<evidence type="ECO:0000259" key="4">
    <source>
        <dbReference type="PROSITE" id="PS01179"/>
    </source>
</evidence>